<proteinExistence type="predicted"/>
<organism evidence="1">
    <name type="scientific">Anguilla anguilla</name>
    <name type="common">European freshwater eel</name>
    <name type="synonym">Muraena anguilla</name>
    <dbReference type="NCBI Taxonomy" id="7936"/>
    <lineage>
        <taxon>Eukaryota</taxon>
        <taxon>Metazoa</taxon>
        <taxon>Chordata</taxon>
        <taxon>Craniata</taxon>
        <taxon>Vertebrata</taxon>
        <taxon>Euteleostomi</taxon>
        <taxon>Actinopterygii</taxon>
        <taxon>Neopterygii</taxon>
        <taxon>Teleostei</taxon>
        <taxon>Anguilliformes</taxon>
        <taxon>Anguillidae</taxon>
        <taxon>Anguilla</taxon>
    </lineage>
</organism>
<protein>
    <submittedName>
        <fullName evidence="1">Uncharacterized protein</fullName>
    </submittedName>
</protein>
<dbReference type="EMBL" id="GBXM01044067">
    <property type="protein sequence ID" value="JAH64510.1"/>
    <property type="molecule type" value="Transcribed_RNA"/>
</dbReference>
<sequence length="33" mass="3693">MKGFDSDPLDLRRQLLRGLHAALTGPYFSEGCK</sequence>
<reference evidence="1" key="1">
    <citation type="submission" date="2014-11" db="EMBL/GenBank/DDBJ databases">
        <authorList>
            <person name="Amaro Gonzalez C."/>
        </authorList>
    </citation>
    <scope>NUCLEOTIDE SEQUENCE</scope>
</reference>
<reference evidence="1" key="2">
    <citation type="journal article" date="2015" name="Fish Shellfish Immunol.">
        <title>Early steps in the European eel (Anguilla anguilla)-Vibrio vulnificus interaction in the gills: Role of the RtxA13 toxin.</title>
        <authorList>
            <person name="Callol A."/>
            <person name="Pajuelo D."/>
            <person name="Ebbesson L."/>
            <person name="Teles M."/>
            <person name="MacKenzie S."/>
            <person name="Amaro C."/>
        </authorList>
    </citation>
    <scope>NUCLEOTIDE SEQUENCE</scope>
</reference>
<name>A0A0E9UH07_ANGAN</name>
<accession>A0A0E9UH07</accession>
<dbReference type="AlphaFoldDB" id="A0A0E9UH07"/>
<evidence type="ECO:0000313" key="1">
    <source>
        <dbReference type="EMBL" id="JAH64510.1"/>
    </source>
</evidence>